<dbReference type="RefSeq" id="WP_320501929.1">
    <property type="nucleotide sequence ID" value="NZ_JAXCLX010000003.1"/>
</dbReference>
<sequence length="313" mass="33875">MLHLDAERIHGLSDYPGLVSALKDMNKRGVDLIDRMLLSQPTRPQGQNDWLLLPAWSFDRYFGIKLVSVFPDNPQQGHPAVQGIYALFEGRKGAAIATLDGAALTLVKTAANSAMASDLLSRKDSHTLLVCGGGALAPHLIAAHCAMRPIKRVLWWNRRPETLDLAPLRAAGLPVEVVTELAVAAAQADIISTATRATAPLIEGTWLKPGCHLDLVGGYLPEMREADDAAFRRAPRHYIDARLTTVGVAGDICAPLAAGLTSEDALIDMFQLNRGERPGRQDDQEITWFKSGGGGHEDLAVAQYLYERDCGAN</sequence>
<dbReference type="PANTHER" id="PTHR13812:SF19">
    <property type="entry name" value="KETIMINE REDUCTASE MU-CRYSTALLIN"/>
    <property type="match status" value="1"/>
</dbReference>
<keyword evidence="1" id="KW-0456">Lyase</keyword>
<accession>A0ABU5E2P0</accession>
<proteinExistence type="predicted"/>
<dbReference type="PIRSF" id="PIRSF001439">
    <property type="entry name" value="CryM"/>
    <property type="match status" value="1"/>
</dbReference>
<dbReference type="EMBL" id="JAXCLX010000003">
    <property type="protein sequence ID" value="MDY0873455.1"/>
    <property type="molecule type" value="Genomic_DNA"/>
</dbReference>
<name>A0ABU5E2P0_9PROT</name>
<reference evidence="1 2" key="1">
    <citation type="journal article" date="2013" name="Antonie Van Leeuwenhoek">
        <title>Dongia rigui sp. nov., isolated from freshwater of a large wetland in Korea.</title>
        <authorList>
            <person name="Baik K.S."/>
            <person name="Hwang Y.M."/>
            <person name="Choi J.S."/>
            <person name="Kwon J."/>
            <person name="Seong C.N."/>
        </authorList>
    </citation>
    <scope>NUCLEOTIDE SEQUENCE [LARGE SCALE GENOMIC DNA]</scope>
    <source>
        <strain evidence="1 2">04SU4-P</strain>
    </source>
</reference>
<organism evidence="1 2">
    <name type="scientific">Dongia rigui</name>
    <dbReference type="NCBI Taxonomy" id="940149"/>
    <lineage>
        <taxon>Bacteria</taxon>
        <taxon>Pseudomonadati</taxon>
        <taxon>Pseudomonadota</taxon>
        <taxon>Alphaproteobacteria</taxon>
        <taxon>Rhodospirillales</taxon>
        <taxon>Dongiaceae</taxon>
        <taxon>Dongia</taxon>
    </lineage>
</organism>
<keyword evidence="2" id="KW-1185">Reference proteome</keyword>
<dbReference type="Pfam" id="PF02423">
    <property type="entry name" value="OCD_Mu_crystall"/>
    <property type="match status" value="1"/>
</dbReference>
<dbReference type="InterPro" id="IPR036291">
    <property type="entry name" value="NAD(P)-bd_dom_sf"/>
</dbReference>
<dbReference type="Gene3D" id="3.40.50.720">
    <property type="entry name" value="NAD(P)-binding Rossmann-like Domain"/>
    <property type="match status" value="1"/>
</dbReference>
<gene>
    <name evidence="1" type="ORF">SMD31_16060</name>
</gene>
<dbReference type="GO" id="GO:0008473">
    <property type="term" value="F:ornithine cyclodeaminase activity"/>
    <property type="evidence" value="ECO:0007669"/>
    <property type="project" value="UniProtKB-EC"/>
</dbReference>
<dbReference type="PANTHER" id="PTHR13812">
    <property type="entry name" value="KETIMINE REDUCTASE MU-CRYSTALLIN"/>
    <property type="match status" value="1"/>
</dbReference>
<evidence type="ECO:0000313" key="1">
    <source>
        <dbReference type="EMBL" id="MDY0873455.1"/>
    </source>
</evidence>
<comment type="caution">
    <text evidence="1">The sequence shown here is derived from an EMBL/GenBank/DDBJ whole genome shotgun (WGS) entry which is preliminary data.</text>
</comment>
<dbReference type="InterPro" id="IPR003462">
    <property type="entry name" value="ODC_Mu_crystall"/>
</dbReference>
<protein>
    <submittedName>
        <fullName evidence="1">Ornithine cyclodeaminase family protein</fullName>
        <ecNumber evidence="1">4.3.1.12</ecNumber>
    </submittedName>
</protein>
<dbReference type="InterPro" id="IPR023401">
    <property type="entry name" value="ODC_N"/>
</dbReference>
<evidence type="ECO:0000313" key="2">
    <source>
        <dbReference type="Proteomes" id="UP001271769"/>
    </source>
</evidence>
<dbReference type="Gene3D" id="3.30.1780.10">
    <property type="entry name" value="ornithine cyclodeaminase, domain 1"/>
    <property type="match status" value="1"/>
</dbReference>
<dbReference type="SUPFAM" id="SSF51735">
    <property type="entry name" value="NAD(P)-binding Rossmann-fold domains"/>
    <property type="match status" value="1"/>
</dbReference>
<dbReference type="EC" id="4.3.1.12" evidence="1"/>
<dbReference type="Proteomes" id="UP001271769">
    <property type="component" value="Unassembled WGS sequence"/>
</dbReference>